<sequence length="362" mass="39196">MTAQHNDTCGAACPPPLRRAEAPVKVLLDIDNAMGLPVRDADDGVALALALWSPEFELTACTTCSGNCRASASAQNTLRMLELAGADAVPVAAGTDTPLGGEDRARHHAFLDAKASGAGASLWDDVSLPAPSARQASAPACRLIIETVRRHPHEVVLVMEGALTNLALALRHASDIAPLIGAVVHMGGVFAPRCPEEMAPQWKTPDIPEYVWRHALRFNTWYDPQATEEVVRAGLPLCFVPVNVTSRTCLSSHQIAQMRTADDPLRCFVRRTLLPWARWSEQVRGLDGAHMHDALALAVAAMPHLCSWKPFCFDVQAFRDGRDFLLPFGDKPYHRVWVATAVDAAAFHAWLLATMGIDVSAL</sequence>
<dbReference type="InterPro" id="IPR001910">
    <property type="entry name" value="Inosine/uridine_hydrolase_dom"/>
</dbReference>
<dbReference type="Pfam" id="PF01156">
    <property type="entry name" value="IU_nuc_hydro"/>
    <property type="match status" value="1"/>
</dbReference>
<evidence type="ECO:0000256" key="1">
    <source>
        <dbReference type="ARBA" id="ARBA00022801"/>
    </source>
</evidence>
<keyword evidence="1 4" id="KW-0378">Hydrolase</keyword>
<gene>
    <name evidence="4" type="ordered locus">Dde_0760</name>
</gene>
<dbReference type="Gene3D" id="3.90.245.10">
    <property type="entry name" value="Ribonucleoside hydrolase-like"/>
    <property type="match status" value="1"/>
</dbReference>
<dbReference type="CDD" id="cd02654">
    <property type="entry name" value="nuc_hydro_CjNH"/>
    <property type="match status" value="1"/>
</dbReference>
<dbReference type="GO" id="GO:0006152">
    <property type="term" value="P:purine nucleoside catabolic process"/>
    <property type="evidence" value="ECO:0007669"/>
    <property type="project" value="TreeGrafter"/>
</dbReference>
<dbReference type="AlphaFoldDB" id="Q314T5"/>
<evidence type="ECO:0000313" key="4">
    <source>
        <dbReference type="EMBL" id="ABB37561.1"/>
    </source>
</evidence>
<dbReference type="RefSeq" id="WP_011366833.1">
    <property type="nucleotide sequence ID" value="NC_007519.1"/>
</dbReference>
<feature type="domain" description="Inosine/uridine-preferring nucleoside hydrolase" evidence="3">
    <location>
        <begin position="41"/>
        <end position="348"/>
    </location>
</feature>
<protein>
    <submittedName>
        <fullName evidence="4">Inosine/uridine-preferring nucleoside hydrolase</fullName>
    </submittedName>
</protein>
<dbReference type="InterPro" id="IPR036452">
    <property type="entry name" value="Ribo_hydro-like"/>
</dbReference>
<dbReference type="HOGENOM" id="CLU_036838_2_0_7"/>
<dbReference type="STRING" id="207559.Dde_0760"/>
<accession>Q314T5</accession>
<dbReference type="GO" id="GO:0008477">
    <property type="term" value="F:purine nucleosidase activity"/>
    <property type="evidence" value="ECO:0007669"/>
    <property type="project" value="TreeGrafter"/>
</dbReference>
<reference evidence="4 5" key="1">
    <citation type="journal article" date="2011" name="J. Bacteriol.">
        <title>Complete genome sequence and updated annotation of Desulfovibrio alaskensis G20.</title>
        <authorList>
            <person name="Hauser L.J."/>
            <person name="Land M.L."/>
            <person name="Brown S.D."/>
            <person name="Larimer F."/>
            <person name="Keller K.L."/>
            <person name="Rapp-Giles B.J."/>
            <person name="Price M.N."/>
            <person name="Lin M."/>
            <person name="Bruce D.C."/>
            <person name="Detter J.C."/>
            <person name="Tapia R."/>
            <person name="Han C.S."/>
            <person name="Goodwin L.A."/>
            <person name="Cheng J.F."/>
            <person name="Pitluck S."/>
            <person name="Copeland A."/>
            <person name="Lucas S."/>
            <person name="Nolan M."/>
            <person name="Lapidus A.L."/>
            <person name="Palumbo A.V."/>
            <person name="Wall J.D."/>
        </authorList>
    </citation>
    <scope>NUCLEOTIDE SEQUENCE [LARGE SCALE GENOMIC DNA]</scope>
    <source>
        <strain evidence="5">ATCC BAA 1058 / DSM 17464 / G20</strain>
    </source>
</reference>
<dbReference type="KEGG" id="dde:Dde_0760"/>
<keyword evidence="2" id="KW-0326">Glycosidase</keyword>
<evidence type="ECO:0000313" key="5">
    <source>
        <dbReference type="Proteomes" id="UP000002710"/>
    </source>
</evidence>
<keyword evidence="5" id="KW-1185">Reference proteome</keyword>
<dbReference type="GO" id="GO:0005829">
    <property type="term" value="C:cytosol"/>
    <property type="evidence" value="ECO:0007669"/>
    <property type="project" value="TreeGrafter"/>
</dbReference>
<name>Q314T5_OLEA2</name>
<dbReference type="PANTHER" id="PTHR12304">
    <property type="entry name" value="INOSINE-URIDINE PREFERRING NUCLEOSIDE HYDROLASE"/>
    <property type="match status" value="1"/>
</dbReference>
<proteinExistence type="predicted"/>
<evidence type="ECO:0000259" key="3">
    <source>
        <dbReference type="Pfam" id="PF01156"/>
    </source>
</evidence>
<dbReference type="EMBL" id="CP000112">
    <property type="protein sequence ID" value="ABB37561.1"/>
    <property type="molecule type" value="Genomic_DNA"/>
</dbReference>
<evidence type="ECO:0000256" key="2">
    <source>
        <dbReference type="ARBA" id="ARBA00023295"/>
    </source>
</evidence>
<dbReference type="SUPFAM" id="SSF53590">
    <property type="entry name" value="Nucleoside hydrolase"/>
    <property type="match status" value="1"/>
</dbReference>
<dbReference type="Proteomes" id="UP000002710">
    <property type="component" value="Chromosome"/>
</dbReference>
<organism evidence="4 5">
    <name type="scientific">Oleidesulfovibrio alaskensis (strain ATCC BAA-1058 / DSM 17464 / G20)</name>
    <name type="common">Desulfovibrio alaskensis</name>
    <dbReference type="NCBI Taxonomy" id="207559"/>
    <lineage>
        <taxon>Bacteria</taxon>
        <taxon>Pseudomonadati</taxon>
        <taxon>Thermodesulfobacteriota</taxon>
        <taxon>Desulfovibrionia</taxon>
        <taxon>Desulfovibrionales</taxon>
        <taxon>Desulfovibrionaceae</taxon>
        <taxon>Oleidesulfovibrio</taxon>
    </lineage>
</organism>
<dbReference type="InterPro" id="IPR023186">
    <property type="entry name" value="IUNH"/>
</dbReference>
<dbReference type="eggNOG" id="COG1957">
    <property type="taxonomic scope" value="Bacteria"/>
</dbReference>
<dbReference type="PANTHER" id="PTHR12304:SF4">
    <property type="entry name" value="URIDINE NUCLEOSIDASE"/>
    <property type="match status" value="1"/>
</dbReference>